<keyword evidence="6" id="KW-0482">Metalloprotease</keyword>
<dbReference type="InterPro" id="IPR007863">
    <property type="entry name" value="Peptidase_M16_C"/>
</dbReference>
<dbReference type="Pfam" id="PF00675">
    <property type="entry name" value="Peptidase_M16"/>
    <property type="match status" value="1"/>
</dbReference>
<dbReference type="SUPFAM" id="SSF63411">
    <property type="entry name" value="LuxS/MPP-like metallohydrolase"/>
    <property type="match status" value="4"/>
</dbReference>
<evidence type="ECO:0000313" key="13">
    <source>
        <dbReference type="Proteomes" id="UP000011083"/>
    </source>
</evidence>
<dbReference type="STRING" id="1257118.L8HJ70"/>
<evidence type="ECO:0000256" key="2">
    <source>
        <dbReference type="ARBA" id="ARBA00022670"/>
    </source>
</evidence>
<dbReference type="GO" id="GO:0051603">
    <property type="term" value="P:proteolysis involved in protein catabolic process"/>
    <property type="evidence" value="ECO:0007669"/>
    <property type="project" value="TreeGrafter"/>
</dbReference>
<name>L8HJ70_ACACF</name>
<gene>
    <name evidence="12" type="ORF">ACA1_074110</name>
</gene>
<comment type="similarity">
    <text evidence="1 7">Belongs to the peptidase M16 family.</text>
</comment>
<dbReference type="EMBL" id="KB007798">
    <property type="protein sequence ID" value="ELR25624.1"/>
    <property type="molecule type" value="Genomic_DNA"/>
</dbReference>
<evidence type="ECO:0000259" key="10">
    <source>
        <dbReference type="Pfam" id="PF16187"/>
    </source>
</evidence>
<evidence type="ECO:0000259" key="9">
    <source>
        <dbReference type="Pfam" id="PF05193"/>
    </source>
</evidence>
<dbReference type="GeneID" id="14926689"/>
<protein>
    <submittedName>
        <fullName evidence="12">Peptidase</fullName>
    </submittedName>
</protein>
<evidence type="ECO:0000256" key="1">
    <source>
        <dbReference type="ARBA" id="ARBA00007261"/>
    </source>
</evidence>
<dbReference type="FunFam" id="3.30.830.10:FF:000005">
    <property type="entry name" value="nardilysin isoform X1"/>
    <property type="match status" value="1"/>
</dbReference>
<dbReference type="GO" id="GO:0004222">
    <property type="term" value="F:metalloendopeptidase activity"/>
    <property type="evidence" value="ECO:0007669"/>
    <property type="project" value="InterPro"/>
</dbReference>
<evidence type="ECO:0000259" key="8">
    <source>
        <dbReference type="Pfam" id="PF00675"/>
    </source>
</evidence>
<keyword evidence="5" id="KW-0862">Zinc</keyword>
<dbReference type="Pfam" id="PF16187">
    <property type="entry name" value="Peptidase_M16_M"/>
    <property type="match status" value="1"/>
</dbReference>
<dbReference type="RefSeq" id="XP_004358057.1">
    <property type="nucleotide sequence ID" value="XM_004358000.1"/>
</dbReference>
<evidence type="ECO:0000256" key="7">
    <source>
        <dbReference type="RuleBase" id="RU004447"/>
    </source>
</evidence>
<reference evidence="12 13" key="1">
    <citation type="journal article" date="2013" name="Genome Biol.">
        <title>Genome of Acanthamoeba castellanii highlights extensive lateral gene transfer and early evolution of tyrosine kinase signaling.</title>
        <authorList>
            <person name="Clarke M."/>
            <person name="Lohan A.J."/>
            <person name="Liu B."/>
            <person name="Lagkouvardos I."/>
            <person name="Roy S."/>
            <person name="Zafar N."/>
            <person name="Bertelli C."/>
            <person name="Schilde C."/>
            <person name="Kianianmomeni A."/>
            <person name="Burglin T.R."/>
            <person name="Frech C."/>
            <person name="Turcotte B."/>
            <person name="Kopec K.O."/>
            <person name="Synnott J.M."/>
            <person name="Choo C."/>
            <person name="Paponov I."/>
            <person name="Finkler A."/>
            <person name="Soon Heng Tan C."/>
            <person name="Hutchins A.P."/>
            <person name="Weinmeier T."/>
            <person name="Rattei T."/>
            <person name="Chu J.S."/>
            <person name="Gimenez G."/>
            <person name="Irimia M."/>
            <person name="Rigden D.J."/>
            <person name="Fitzpatrick D.A."/>
            <person name="Lorenzo-Morales J."/>
            <person name="Bateman A."/>
            <person name="Chiu C.H."/>
            <person name="Tang P."/>
            <person name="Hegemann P."/>
            <person name="Fromm H."/>
            <person name="Raoult D."/>
            <person name="Greub G."/>
            <person name="Miranda-Saavedra D."/>
            <person name="Chen N."/>
            <person name="Nash P."/>
            <person name="Ginger M.L."/>
            <person name="Horn M."/>
            <person name="Schaap P."/>
            <person name="Caler L."/>
            <person name="Loftus B."/>
        </authorList>
    </citation>
    <scope>NUCLEOTIDE SEQUENCE [LARGE SCALE GENOMIC DNA]</scope>
    <source>
        <strain evidence="12 13">Neff</strain>
    </source>
</reference>
<dbReference type="InterPro" id="IPR011249">
    <property type="entry name" value="Metalloenz_LuxS/M16"/>
</dbReference>
<dbReference type="GO" id="GO:0046872">
    <property type="term" value="F:metal ion binding"/>
    <property type="evidence" value="ECO:0007669"/>
    <property type="project" value="UniProtKB-KW"/>
</dbReference>
<dbReference type="OrthoDB" id="952271at2759"/>
<keyword evidence="13" id="KW-1185">Reference proteome</keyword>
<feature type="domain" description="Coenzyme PQQ synthesis protein F-like C-terminal lobe" evidence="11">
    <location>
        <begin position="748"/>
        <end position="847"/>
    </location>
</feature>
<dbReference type="SMR" id="L8HJ70"/>
<evidence type="ECO:0000313" key="12">
    <source>
        <dbReference type="EMBL" id="ELR25624.1"/>
    </source>
</evidence>
<dbReference type="GO" id="GO:0005829">
    <property type="term" value="C:cytosol"/>
    <property type="evidence" value="ECO:0007669"/>
    <property type="project" value="TreeGrafter"/>
</dbReference>
<dbReference type="Proteomes" id="UP000011083">
    <property type="component" value="Unassembled WGS sequence"/>
</dbReference>
<dbReference type="InterPro" id="IPR011765">
    <property type="entry name" value="Pept_M16_N"/>
</dbReference>
<dbReference type="InterPro" id="IPR001431">
    <property type="entry name" value="Pept_M16_Zn_BS"/>
</dbReference>
<dbReference type="InterPro" id="IPR050626">
    <property type="entry name" value="Peptidase_M16"/>
</dbReference>
<dbReference type="PANTHER" id="PTHR43690">
    <property type="entry name" value="NARDILYSIN"/>
    <property type="match status" value="1"/>
</dbReference>
<dbReference type="PROSITE" id="PS00143">
    <property type="entry name" value="INSULINASE"/>
    <property type="match status" value="1"/>
</dbReference>
<feature type="domain" description="Peptidase M16 N-terminal" evidence="8">
    <location>
        <begin position="27"/>
        <end position="151"/>
    </location>
</feature>
<dbReference type="Pfam" id="PF05193">
    <property type="entry name" value="Peptidase_M16_C"/>
    <property type="match status" value="1"/>
</dbReference>
<dbReference type="AlphaFoldDB" id="L8HJ70"/>
<feature type="domain" description="Peptidase M16 C-terminal" evidence="9">
    <location>
        <begin position="232"/>
        <end position="356"/>
    </location>
</feature>
<evidence type="ECO:0000256" key="5">
    <source>
        <dbReference type="ARBA" id="ARBA00022833"/>
    </source>
</evidence>
<dbReference type="PANTHER" id="PTHR43690:SF18">
    <property type="entry name" value="INSULIN-DEGRADING ENZYME-RELATED"/>
    <property type="match status" value="1"/>
</dbReference>
<dbReference type="VEuPathDB" id="AmoebaDB:ACA1_074110"/>
<evidence type="ECO:0000259" key="11">
    <source>
        <dbReference type="Pfam" id="PF22456"/>
    </source>
</evidence>
<keyword evidence="2" id="KW-0645">Protease</keyword>
<proteinExistence type="inferred from homology"/>
<evidence type="ECO:0000256" key="3">
    <source>
        <dbReference type="ARBA" id="ARBA00022723"/>
    </source>
</evidence>
<dbReference type="GO" id="GO:0005739">
    <property type="term" value="C:mitochondrion"/>
    <property type="evidence" value="ECO:0007669"/>
    <property type="project" value="TreeGrafter"/>
</dbReference>
<dbReference type="Pfam" id="PF22456">
    <property type="entry name" value="PqqF-like_C_4"/>
    <property type="match status" value="1"/>
</dbReference>
<dbReference type="GO" id="GO:0043171">
    <property type="term" value="P:peptide catabolic process"/>
    <property type="evidence" value="ECO:0007669"/>
    <property type="project" value="TreeGrafter"/>
</dbReference>
<dbReference type="InterPro" id="IPR032632">
    <property type="entry name" value="Peptidase_M16_M"/>
</dbReference>
<feature type="domain" description="Peptidase M16 middle/third" evidence="10">
    <location>
        <begin position="362"/>
        <end position="642"/>
    </location>
</feature>
<evidence type="ECO:0000256" key="6">
    <source>
        <dbReference type="ARBA" id="ARBA00023049"/>
    </source>
</evidence>
<dbReference type="InterPro" id="IPR054734">
    <property type="entry name" value="PqqF-like_C_4"/>
</dbReference>
<dbReference type="MEROPS" id="M16.A09"/>
<sequence>MEYYTPIKSESDDRHYRGIILPNKLQVLLVSDPTTDKAAAGMDVLVGHFQDPEEFPGLAHFCEHMLFLGTAKHPDENAYSSFLSSHGGSSNAYTSTEVSTVISQILNFFIAPLFTESATERELNAVESENAKNLQSDEWRLYQLLKSTANPAHPFHKFGTGNLATLFERPKANNLDIRHVESASRVPQQVLLIQRDEARGPRQRQAPLPSVAYHSVKDTGRAYDLTNREVIPFRQQELGQLFKIVPVKDLRNLGIIFPFPATDEHYLKKPTHYLSHLIGHESQGSLLSLLKKRGLANELSAGSSRSAADFELFKISIKLTDQAAGRYEEVVQLLFEYIQMLKDAKMQEWIFREIQQVDATDFRFKEKDEPFTYVSRLGEQMQLYPPHHAIAGPYLLEQYDPELISSLLNLLNPSNMRIHLVSKDFAGVANEKEEWYGTEFSREPLAPELLSKWTQVQPCPDLHLPPVNEFVPTDFDLKPREAEAPTVPVKLIGNDMMELWFKQDDRFNVPKMECRLAVVSPVAYDSPAHSVMSYLFVELLEDALNEYSYLAQIAGLKFALASTTRGLTLRVNGYNQKLPLLAEKIVDKMRTLEIRQDRFDIFKEKLGREYRNYIMNQPWDHSRHELEMLLLAQNWDFPEKIRALEQVTRDDMQAFCGLVMREAYLEFLIAGNVRKEEAVQLAEGLAKATGALPLSASRIPERRVVRLEDGKSYVLEKAEYNPENVNSAIYQYYQIGLEELHRATYLEMLSQIAREPAFDTLRTKQQLGYIVWSGVRNVYGVMGFRVIIQSSVKDPAYMDDRIEEFLVQLRTLIETMPEEDWTNNLNAVISKMEEKDKTLGQETRRFWNEITTHAYIFDRAELTMNILKEDVTRAKLLAFFDEKLRVGGRMRSKLSVHIYGKAFPVPVGPHESTASDPSVVRLGKDVDYARFRKSHCLYPENT</sequence>
<dbReference type="KEGG" id="acan:ACA1_074110"/>
<keyword evidence="4" id="KW-0378">Hydrolase</keyword>
<evidence type="ECO:0000256" key="4">
    <source>
        <dbReference type="ARBA" id="ARBA00022801"/>
    </source>
</evidence>
<dbReference type="FunFam" id="3.30.830.10:FF:000003">
    <property type="entry name" value="Insulin-degrading enzyme"/>
    <property type="match status" value="1"/>
</dbReference>
<keyword evidence="3" id="KW-0479">Metal-binding</keyword>
<organism evidence="12 13">
    <name type="scientific">Acanthamoeba castellanii (strain ATCC 30010 / Neff)</name>
    <dbReference type="NCBI Taxonomy" id="1257118"/>
    <lineage>
        <taxon>Eukaryota</taxon>
        <taxon>Amoebozoa</taxon>
        <taxon>Discosea</taxon>
        <taxon>Longamoebia</taxon>
        <taxon>Centramoebida</taxon>
        <taxon>Acanthamoebidae</taxon>
        <taxon>Acanthamoeba</taxon>
    </lineage>
</organism>
<accession>L8HJ70</accession>
<dbReference type="Gene3D" id="3.30.830.10">
    <property type="entry name" value="Metalloenzyme, LuxS/M16 peptidase-like"/>
    <property type="match status" value="4"/>
</dbReference>
<dbReference type="OMA" id="LQSDCWR"/>